<evidence type="ECO:0000313" key="2">
    <source>
        <dbReference type="Proteomes" id="UP001596505"/>
    </source>
</evidence>
<sequence>MKKFFIKTVILMSLLFLCVLYGMVTAKHGMTDLKGLNVPNDNEKPFSLNIDFPKTMDQVKTSKNSPSIEERAEHLKDIKSFNPYSSLGNTMSNSMSDVFRKGMSMTANMVNQVVHAVL</sequence>
<gene>
    <name evidence="1" type="ORF">ACFQRG_09970</name>
</gene>
<organism evidence="1 2">
    <name type="scientific">Scopulibacillus cellulosilyticus</name>
    <dbReference type="NCBI Taxonomy" id="2665665"/>
    <lineage>
        <taxon>Bacteria</taxon>
        <taxon>Bacillati</taxon>
        <taxon>Bacillota</taxon>
        <taxon>Bacilli</taxon>
        <taxon>Bacillales</taxon>
        <taxon>Sporolactobacillaceae</taxon>
        <taxon>Scopulibacillus</taxon>
    </lineage>
</organism>
<reference evidence="2" key="1">
    <citation type="journal article" date="2019" name="Int. J. Syst. Evol. Microbiol.">
        <title>The Global Catalogue of Microorganisms (GCM) 10K type strain sequencing project: providing services to taxonomists for standard genome sequencing and annotation.</title>
        <authorList>
            <consortium name="The Broad Institute Genomics Platform"/>
            <consortium name="The Broad Institute Genome Sequencing Center for Infectious Disease"/>
            <person name="Wu L."/>
            <person name="Ma J."/>
        </authorList>
    </citation>
    <scope>NUCLEOTIDE SEQUENCE [LARGE SCALE GENOMIC DNA]</scope>
    <source>
        <strain evidence="2">CGMCC 1.16305</strain>
    </source>
</reference>
<evidence type="ECO:0000313" key="1">
    <source>
        <dbReference type="EMBL" id="MFC7393291.1"/>
    </source>
</evidence>
<accession>A0ABW2PYE7</accession>
<dbReference type="Proteomes" id="UP001596505">
    <property type="component" value="Unassembled WGS sequence"/>
</dbReference>
<comment type="caution">
    <text evidence="1">The sequence shown here is derived from an EMBL/GenBank/DDBJ whole genome shotgun (WGS) entry which is preliminary data.</text>
</comment>
<proteinExistence type="predicted"/>
<keyword evidence="2" id="KW-1185">Reference proteome</keyword>
<dbReference type="RefSeq" id="WP_380965751.1">
    <property type="nucleotide sequence ID" value="NZ_JBHTCO010000011.1"/>
</dbReference>
<dbReference type="InterPro" id="IPR020534">
    <property type="entry name" value="Uncharacterised_YqxA"/>
</dbReference>
<dbReference type="EMBL" id="JBHTCO010000011">
    <property type="protein sequence ID" value="MFC7393291.1"/>
    <property type="molecule type" value="Genomic_DNA"/>
</dbReference>
<protein>
    <submittedName>
        <fullName evidence="1">DUF3679 domain-containing protein</fullName>
    </submittedName>
</protein>
<name>A0ABW2PYE7_9BACL</name>
<dbReference type="Pfam" id="PF12438">
    <property type="entry name" value="DUF3679"/>
    <property type="match status" value="1"/>
</dbReference>